<dbReference type="Pfam" id="PF13175">
    <property type="entry name" value="AAA_15"/>
    <property type="match status" value="1"/>
</dbReference>
<dbReference type="AlphaFoldDB" id="A0A1F6FQ02"/>
<comment type="caution">
    <text evidence="2">The sequence shown here is derived from an EMBL/GenBank/DDBJ whole genome shotgun (WGS) entry which is preliminary data.</text>
</comment>
<accession>A0A1F6FQ02</accession>
<protein>
    <recommendedName>
        <fullName evidence="1">Endonuclease GajA/Old nuclease/RecF-like AAA domain-containing protein</fullName>
    </recommendedName>
</protein>
<feature type="domain" description="Endonuclease GajA/Old nuclease/RecF-like AAA" evidence="1">
    <location>
        <begin position="1"/>
        <end position="346"/>
    </location>
</feature>
<dbReference type="InterPro" id="IPR027417">
    <property type="entry name" value="P-loop_NTPase"/>
</dbReference>
<dbReference type="Proteomes" id="UP000179230">
    <property type="component" value="Unassembled WGS sequence"/>
</dbReference>
<evidence type="ECO:0000313" key="2">
    <source>
        <dbReference type="EMBL" id="OGG87936.1"/>
    </source>
</evidence>
<sequence>MIKTITILNFRGIRELKDFELKNLSLLVGENGTSKTSILEAINFCLSPYFISGRIKHTDFYKGEDVEIKIILEFDENFKVFLPDGYTKQEVECNKVCLEIKKRDRATPKKAFSDIVVVSHYVLPNRDKDNENGWEITRGTGSKFKFDERQLSFPLGSEGLPKSFYFPKNREKQLQRGFNSSISSVFDDFNWRFNKEVRKIETEENFCGEKFSSQKNNFESSILEKIDEQSQKKTFQALNEKLEKIGLPRADLSLVDCNAPFDSAFLSQKLDSLDLPISQLGSGVEMVVSLLFLETMAEISKENILILIDEPELHLHPELQNNFINHIVSISDETQFLFSTHSPLFVKQTLNNDNSKTHIHCLEKESGEVKILELEKRVLPYVSANEINLIAFGLATEEYHNELYNELEINFWNDPGNDFKTLKQSGSYDNNDCRQIIFDNEFFSKLKQEQIDSPFRTTQNKVTIHTYVRNKIHHSKENGGSPAAQELKQSIEKMRGFL</sequence>
<evidence type="ECO:0000313" key="3">
    <source>
        <dbReference type="Proteomes" id="UP000179230"/>
    </source>
</evidence>
<organism evidence="2 3">
    <name type="scientific">Candidatus Kaiserbacteria bacterium RIFOXYD1_FULL_42_15</name>
    <dbReference type="NCBI Taxonomy" id="1798532"/>
    <lineage>
        <taxon>Bacteria</taxon>
        <taxon>Candidatus Kaiseribacteriota</taxon>
    </lineage>
</organism>
<dbReference type="Gene3D" id="3.40.50.300">
    <property type="entry name" value="P-loop containing nucleotide triphosphate hydrolases"/>
    <property type="match status" value="1"/>
</dbReference>
<gene>
    <name evidence="2" type="ORF">A2592_01770</name>
</gene>
<dbReference type="PANTHER" id="PTHR43581">
    <property type="entry name" value="ATP/GTP PHOSPHATASE"/>
    <property type="match status" value="1"/>
</dbReference>
<dbReference type="EMBL" id="MFMT01000034">
    <property type="protein sequence ID" value="OGG87936.1"/>
    <property type="molecule type" value="Genomic_DNA"/>
</dbReference>
<dbReference type="SUPFAM" id="SSF52540">
    <property type="entry name" value="P-loop containing nucleoside triphosphate hydrolases"/>
    <property type="match status" value="1"/>
</dbReference>
<dbReference type="PANTHER" id="PTHR43581:SF4">
    <property type="entry name" value="ATP_GTP PHOSPHATASE"/>
    <property type="match status" value="1"/>
</dbReference>
<dbReference type="InterPro" id="IPR051396">
    <property type="entry name" value="Bact_Antivir_Def_Nuclease"/>
</dbReference>
<proteinExistence type="predicted"/>
<dbReference type="InterPro" id="IPR041685">
    <property type="entry name" value="AAA_GajA/Old/RecF-like"/>
</dbReference>
<evidence type="ECO:0000259" key="1">
    <source>
        <dbReference type="Pfam" id="PF13175"/>
    </source>
</evidence>
<reference evidence="2 3" key="1">
    <citation type="journal article" date="2016" name="Nat. Commun.">
        <title>Thousands of microbial genomes shed light on interconnected biogeochemical processes in an aquifer system.</title>
        <authorList>
            <person name="Anantharaman K."/>
            <person name="Brown C.T."/>
            <person name="Hug L.A."/>
            <person name="Sharon I."/>
            <person name="Castelle C.J."/>
            <person name="Probst A.J."/>
            <person name="Thomas B.C."/>
            <person name="Singh A."/>
            <person name="Wilkins M.J."/>
            <person name="Karaoz U."/>
            <person name="Brodie E.L."/>
            <person name="Williams K.H."/>
            <person name="Hubbard S.S."/>
            <person name="Banfield J.F."/>
        </authorList>
    </citation>
    <scope>NUCLEOTIDE SEQUENCE [LARGE SCALE GENOMIC DNA]</scope>
</reference>
<name>A0A1F6FQ02_9BACT</name>